<protein>
    <submittedName>
        <fullName evidence="3">Looped-hinge helix DNA binding domain-containing protein, AbrB family</fullName>
    </submittedName>
</protein>
<dbReference type="AlphaFoldDB" id="A0A1I6QEJ7"/>
<dbReference type="NCBIfam" id="TIGR01439">
    <property type="entry name" value="lp_hng_hel_AbrB"/>
    <property type="match status" value="1"/>
</dbReference>
<gene>
    <name evidence="3" type="ORF">SAMN04488556_1222</name>
</gene>
<evidence type="ECO:0000256" key="1">
    <source>
        <dbReference type="SAM" id="MobiDB-lite"/>
    </source>
</evidence>
<dbReference type="OrthoDB" id="30861at2157"/>
<feature type="compositionally biased region" description="Basic and acidic residues" evidence="1">
    <location>
        <begin position="51"/>
        <end position="102"/>
    </location>
</feature>
<dbReference type="InterPro" id="IPR007159">
    <property type="entry name" value="SpoVT-AbrB_dom"/>
</dbReference>
<feature type="region of interest" description="Disordered" evidence="1">
    <location>
        <begin position="1"/>
        <end position="102"/>
    </location>
</feature>
<evidence type="ECO:0000313" key="3">
    <source>
        <dbReference type="EMBL" id="SFS50901.1"/>
    </source>
</evidence>
<dbReference type="InterPro" id="IPR037914">
    <property type="entry name" value="SpoVT-AbrB_sf"/>
</dbReference>
<dbReference type="PROSITE" id="PS51740">
    <property type="entry name" value="SPOVT_ABRB"/>
    <property type="match status" value="1"/>
</dbReference>
<dbReference type="Gene3D" id="2.10.260.10">
    <property type="match status" value="1"/>
</dbReference>
<dbReference type="GO" id="GO:0003677">
    <property type="term" value="F:DNA binding"/>
    <property type="evidence" value="ECO:0007669"/>
    <property type="project" value="InterPro"/>
</dbReference>
<name>A0A1I6QEJ7_9EURY</name>
<evidence type="ECO:0000313" key="4">
    <source>
        <dbReference type="Proteomes" id="UP000199199"/>
    </source>
</evidence>
<dbReference type="SMART" id="SM00966">
    <property type="entry name" value="SpoVT_AbrB"/>
    <property type="match status" value="1"/>
</dbReference>
<reference evidence="4" key="1">
    <citation type="submission" date="2016-10" db="EMBL/GenBank/DDBJ databases">
        <authorList>
            <person name="Varghese N."/>
            <person name="Submissions S."/>
        </authorList>
    </citation>
    <scope>NUCLEOTIDE SEQUENCE [LARGE SCALE GENOMIC DNA]</scope>
    <source>
        <strain evidence="4">DSM 22427</strain>
    </source>
</reference>
<sequence>MPRVTTKGQVTIPKEIRDRLGIRPGDEVSFEQTGSGYEIRKEEPTTTEGTDPFKKYRGAAESDESMPERMRRLRGEYPRESSEAADGNRSDSNDDETTTREP</sequence>
<feature type="compositionally biased region" description="Basic and acidic residues" evidence="1">
    <location>
        <begin position="14"/>
        <end position="26"/>
    </location>
</feature>
<keyword evidence="4" id="KW-1185">Reference proteome</keyword>
<feature type="domain" description="SpoVT-AbrB" evidence="2">
    <location>
        <begin position="1"/>
        <end position="44"/>
    </location>
</feature>
<dbReference type="RefSeq" id="WP_092902656.1">
    <property type="nucleotide sequence ID" value="NZ_FOZS01000001.1"/>
</dbReference>
<dbReference type="Pfam" id="PF04014">
    <property type="entry name" value="MazE_antitoxin"/>
    <property type="match status" value="1"/>
</dbReference>
<dbReference type="SUPFAM" id="SSF89447">
    <property type="entry name" value="AbrB/MazE/MraZ-like"/>
    <property type="match status" value="1"/>
</dbReference>
<evidence type="ECO:0000259" key="2">
    <source>
        <dbReference type="PROSITE" id="PS51740"/>
    </source>
</evidence>
<proteinExistence type="predicted"/>
<accession>A0A1I6QEJ7</accession>
<dbReference type="EMBL" id="FOZS01000001">
    <property type="protein sequence ID" value="SFS50901.1"/>
    <property type="molecule type" value="Genomic_DNA"/>
</dbReference>
<organism evidence="3 4">
    <name type="scientific">Halostagnicola kamekurae</name>
    <dbReference type="NCBI Taxonomy" id="619731"/>
    <lineage>
        <taxon>Archaea</taxon>
        <taxon>Methanobacteriati</taxon>
        <taxon>Methanobacteriota</taxon>
        <taxon>Stenosarchaea group</taxon>
        <taxon>Halobacteria</taxon>
        <taxon>Halobacteriales</taxon>
        <taxon>Natrialbaceae</taxon>
        <taxon>Halostagnicola</taxon>
    </lineage>
</organism>
<dbReference type="Proteomes" id="UP000199199">
    <property type="component" value="Unassembled WGS sequence"/>
</dbReference>